<protein>
    <submittedName>
        <fullName evidence="1">Uncharacterized protein</fullName>
    </submittedName>
</protein>
<name>A0A9P4S3P5_9PEZI</name>
<keyword evidence="2" id="KW-1185">Reference proteome</keyword>
<sequence>MKLKRDPVRRCTKMNRMWNFILIIFSFLLPAVSYPSSLISSPSSVSYFPLSLSPHSRTPSSTKFHLHRHSLTQPYPSLQNPFLDTAFPGFKHAPKPSPTRPYTLCNPSGKLFGSRTDSIRPVISAMPR</sequence>
<gene>
    <name evidence="1" type="ORF">M501DRAFT_327006</name>
</gene>
<dbReference type="AlphaFoldDB" id="A0A9P4S3P5"/>
<evidence type="ECO:0000313" key="1">
    <source>
        <dbReference type="EMBL" id="KAF2835673.1"/>
    </source>
</evidence>
<organism evidence="1 2">
    <name type="scientific">Patellaria atrata CBS 101060</name>
    <dbReference type="NCBI Taxonomy" id="1346257"/>
    <lineage>
        <taxon>Eukaryota</taxon>
        <taxon>Fungi</taxon>
        <taxon>Dikarya</taxon>
        <taxon>Ascomycota</taxon>
        <taxon>Pezizomycotina</taxon>
        <taxon>Dothideomycetes</taxon>
        <taxon>Dothideomycetes incertae sedis</taxon>
        <taxon>Patellariales</taxon>
        <taxon>Patellariaceae</taxon>
        <taxon>Patellaria</taxon>
    </lineage>
</organism>
<dbReference type="EMBL" id="MU006107">
    <property type="protein sequence ID" value="KAF2835673.1"/>
    <property type="molecule type" value="Genomic_DNA"/>
</dbReference>
<accession>A0A9P4S3P5</accession>
<comment type="caution">
    <text evidence="1">The sequence shown here is derived from an EMBL/GenBank/DDBJ whole genome shotgun (WGS) entry which is preliminary data.</text>
</comment>
<proteinExistence type="predicted"/>
<evidence type="ECO:0000313" key="2">
    <source>
        <dbReference type="Proteomes" id="UP000799429"/>
    </source>
</evidence>
<dbReference type="Proteomes" id="UP000799429">
    <property type="component" value="Unassembled WGS sequence"/>
</dbReference>
<reference evidence="1" key="1">
    <citation type="journal article" date="2020" name="Stud. Mycol.">
        <title>101 Dothideomycetes genomes: a test case for predicting lifestyles and emergence of pathogens.</title>
        <authorList>
            <person name="Haridas S."/>
            <person name="Albert R."/>
            <person name="Binder M."/>
            <person name="Bloem J."/>
            <person name="Labutti K."/>
            <person name="Salamov A."/>
            <person name="Andreopoulos B."/>
            <person name="Baker S."/>
            <person name="Barry K."/>
            <person name="Bills G."/>
            <person name="Bluhm B."/>
            <person name="Cannon C."/>
            <person name="Castanera R."/>
            <person name="Culley D."/>
            <person name="Daum C."/>
            <person name="Ezra D."/>
            <person name="Gonzalez J."/>
            <person name="Henrissat B."/>
            <person name="Kuo A."/>
            <person name="Liang C."/>
            <person name="Lipzen A."/>
            <person name="Lutzoni F."/>
            <person name="Magnuson J."/>
            <person name="Mondo S."/>
            <person name="Nolan M."/>
            <person name="Ohm R."/>
            <person name="Pangilinan J."/>
            <person name="Park H.-J."/>
            <person name="Ramirez L."/>
            <person name="Alfaro M."/>
            <person name="Sun H."/>
            <person name="Tritt A."/>
            <person name="Yoshinaga Y."/>
            <person name="Zwiers L.-H."/>
            <person name="Turgeon B."/>
            <person name="Goodwin S."/>
            <person name="Spatafora J."/>
            <person name="Crous P."/>
            <person name="Grigoriev I."/>
        </authorList>
    </citation>
    <scope>NUCLEOTIDE SEQUENCE</scope>
    <source>
        <strain evidence="1">CBS 101060</strain>
    </source>
</reference>